<dbReference type="Pfam" id="PF00359">
    <property type="entry name" value="PTS_EIIA_2"/>
    <property type="match status" value="1"/>
</dbReference>
<evidence type="ECO:0000259" key="1">
    <source>
        <dbReference type="PROSITE" id="PS51094"/>
    </source>
</evidence>
<dbReference type="InterPro" id="IPR002178">
    <property type="entry name" value="PTS_EIIA_type-2_dom"/>
</dbReference>
<sequence>MSTLSTYLQVEDVVLDLEVPDKLHLFREIGRHMERVHGLPFDWVVFGLLRREKAGSTALGEGVAIPHARVRDLGRVCALYLRLSPAISFETPDGKPVTDVLGLMVPGPATEIHLEILADAVSLFSDPAFRETLHRCNDPAQVKEIFDRWTSAPLAIQRDFRHYCYPRRVL</sequence>
<keyword evidence="2" id="KW-0808">Transferase</keyword>
<comment type="caution">
    <text evidence="2">The sequence shown here is derived from an EMBL/GenBank/DDBJ whole genome shotgun (WGS) entry which is preliminary data.</text>
</comment>
<reference evidence="2 3" key="1">
    <citation type="submission" date="2024-06" db="EMBL/GenBank/DDBJ databases">
        <title>Sorghum-associated microbial communities from plants grown in Nebraska, USA.</title>
        <authorList>
            <person name="Schachtman D."/>
        </authorList>
    </citation>
    <scope>NUCLEOTIDE SEQUENCE [LARGE SCALE GENOMIC DNA]</scope>
    <source>
        <strain evidence="2 3">2709</strain>
    </source>
</reference>
<dbReference type="GO" id="GO:0016740">
    <property type="term" value="F:transferase activity"/>
    <property type="evidence" value="ECO:0007669"/>
    <property type="project" value="UniProtKB-KW"/>
</dbReference>
<dbReference type="EMBL" id="JBEPSH010000001">
    <property type="protein sequence ID" value="MET4575430.1"/>
    <property type="molecule type" value="Genomic_DNA"/>
</dbReference>
<proteinExistence type="predicted"/>
<organism evidence="2 3">
    <name type="scientific">Ottowia thiooxydans</name>
    <dbReference type="NCBI Taxonomy" id="219182"/>
    <lineage>
        <taxon>Bacteria</taxon>
        <taxon>Pseudomonadati</taxon>
        <taxon>Pseudomonadota</taxon>
        <taxon>Betaproteobacteria</taxon>
        <taxon>Burkholderiales</taxon>
        <taxon>Comamonadaceae</taxon>
        <taxon>Ottowia</taxon>
    </lineage>
</organism>
<dbReference type="PANTHER" id="PTHR47738">
    <property type="entry name" value="PTS SYSTEM FRUCTOSE-LIKE EIIA COMPONENT-RELATED"/>
    <property type="match status" value="1"/>
</dbReference>
<dbReference type="InterPro" id="IPR051541">
    <property type="entry name" value="PTS_SugarTrans_NitroReg"/>
</dbReference>
<accession>A0ABV2Q3Z1</accession>
<dbReference type="SUPFAM" id="SSF55804">
    <property type="entry name" value="Phoshotransferase/anion transport protein"/>
    <property type="match status" value="1"/>
</dbReference>
<dbReference type="PROSITE" id="PS00372">
    <property type="entry name" value="PTS_EIIA_TYPE_2_HIS"/>
    <property type="match status" value="1"/>
</dbReference>
<keyword evidence="3" id="KW-1185">Reference proteome</keyword>
<dbReference type="RefSeq" id="WP_354440870.1">
    <property type="nucleotide sequence ID" value="NZ_JBEPSH010000001.1"/>
</dbReference>
<dbReference type="Proteomes" id="UP001549320">
    <property type="component" value="Unassembled WGS sequence"/>
</dbReference>
<evidence type="ECO:0000313" key="3">
    <source>
        <dbReference type="Proteomes" id="UP001549320"/>
    </source>
</evidence>
<dbReference type="PANTHER" id="PTHR47738:SF1">
    <property type="entry name" value="NITROGEN REGULATORY PROTEIN"/>
    <property type="match status" value="1"/>
</dbReference>
<dbReference type="CDD" id="cd00211">
    <property type="entry name" value="PTS_IIA_fru"/>
    <property type="match status" value="1"/>
</dbReference>
<name>A0ABV2Q3Z1_9BURK</name>
<gene>
    <name evidence="2" type="ORF">ABIE13_000527</name>
</gene>
<evidence type="ECO:0000313" key="2">
    <source>
        <dbReference type="EMBL" id="MET4575430.1"/>
    </source>
</evidence>
<feature type="domain" description="PTS EIIA type-2" evidence="1">
    <location>
        <begin position="6"/>
        <end position="149"/>
    </location>
</feature>
<dbReference type="Gene3D" id="3.40.930.10">
    <property type="entry name" value="Mannitol-specific EII, Chain A"/>
    <property type="match status" value="1"/>
</dbReference>
<dbReference type="PROSITE" id="PS51094">
    <property type="entry name" value="PTS_EIIA_TYPE_2"/>
    <property type="match status" value="1"/>
</dbReference>
<protein>
    <submittedName>
        <fullName evidence="2">PTS system nitrogen regulatory IIA component</fullName>
        <ecNumber evidence="2">2.7.1.-</ecNumber>
    </submittedName>
</protein>
<dbReference type="InterPro" id="IPR016152">
    <property type="entry name" value="PTrfase/Anion_transptr"/>
</dbReference>
<dbReference type="EC" id="2.7.1.-" evidence="2"/>